<dbReference type="EMBL" id="JAMXFF010000008">
    <property type="protein sequence ID" value="MCT7966183.1"/>
    <property type="molecule type" value="Genomic_DNA"/>
</dbReference>
<dbReference type="PANTHER" id="PTHR39550">
    <property type="entry name" value="SLL0658 PROTEIN"/>
    <property type="match status" value="1"/>
</dbReference>
<sequence>MIVSNATPLIAFAKINQLFFLQKIVRNLVISTAVAREISTYPVGKSGFIDLQQETWINVRSLASDQQVNLLLPILDRGEAETIALGLEEQAKLVLIDELSCRKVAQALNLNISGAVGILILAKQVGEIAAVKPLIEAMRHQGIYYNPRFIEAVLRQVGEG</sequence>
<organism evidence="1 2">
    <name type="scientific">Laspinema palackyanum D2a</name>
    <dbReference type="NCBI Taxonomy" id="2953684"/>
    <lineage>
        <taxon>Bacteria</taxon>
        <taxon>Bacillati</taxon>
        <taxon>Cyanobacteriota</taxon>
        <taxon>Cyanophyceae</taxon>
        <taxon>Oscillatoriophycideae</taxon>
        <taxon>Oscillatoriales</taxon>
        <taxon>Laspinemataceae</taxon>
        <taxon>Laspinema</taxon>
        <taxon>Laspinema palackyanum</taxon>
    </lineage>
</organism>
<dbReference type="InterPro" id="IPR021799">
    <property type="entry name" value="PIN-like_prokaryotic"/>
</dbReference>
<accession>A0ABT2MN85</accession>
<keyword evidence="2" id="KW-1185">Reference proteome</keyword>
<evidence type="ECO:0000313" key="2">
    <source>
        <dbReference type="Proteomes" id="UP001525890"/>
    </source>
</evidence>
<dbReference type="Pfam" id="PF11848">
    <property type="entry name" value="DUF3368"/>
    <property type="match status" value="1"/>
</dbReference>
<evidence type="ECO:0000313" key="1">
    <source>
        <dbReference type="EMBL" id="MCT7966183.1"/>
    </source>
</evidence>
<name>A0ABT2MN85_9CYAN</name>
<proteinExistence type="predicted"/>
<dbReference type="Proteomes" id="UP001525890">
    <property type="component" value="Unassembled WGS sequence"/>
</dbReference>
<dbReference type="PANTHER" id="PTHR39550:SF1">
    <property type="entry name" value="SLL0658 PROTEIN"/>
    <property type="match status" value="1"/>
</dbReference>
<dbReference type="RefSeq" id="WP_368005831.1">
    <property type="nucleotide sequence ID" value="NZ_JAMXFF010000008.1"/>
</dbReference>
<reference evidence="1 2" key="1">
    <citation type="journal article" date="2022" name="Front. Microbiol.">
        <title>High genomic differentiation and limited gene flow indicate recent cryptic speciation within the genus Laspinema (cyanobacteria).</title>
        <authorList>
            <person name="Stanojkovic A."/>
            <person name="Skoupy S."/>
            <person name="Skaloud P."/>
            <person name="Dvorak P."/>
        </authorList>
    </citation>
    <scope>NUCLEOTIDE SEQUENCE [LARGE SCALE GENOMIC DNA]</scope>
    <source>
        <strain evidence="1 2">D2a</strain>
    </source>
</reference>
<gene>
    <name evidence="1" type="ORF">NG799_07535</name>
</gene>
<protein>
    <submittedName>
        <fullName evidence="1">DUF3368 domain-containing protein</fullName>
    </submittedName>
</protein>
<comment type="caution">
    <text evidence="1">The sequence shown here is derived from an EMBL/GenBank/DDBJ whole genome shotgun (WGS) entry which is preliminary data.</text>
</comment>